<keyword evidence="5" id="KW-1185">Reference proteome</keyword>
<dbReference type="InterPro" id="IPR009057">
    <property type="entry name" value="Homeodomain-like_sf"/>
</dbReference>
<protein>
    <submittedName>
        <fullName evidence="4">Fis family transcriptional regulator</fullName>
    </submittedName>
</protein>
<dbReference type="SUPFAM" id="SSF55781">
    <property type="entry name" value="GAF domain-like"/>
    <property type="match status" value="1"/>
</dbReference>
<dbReference type="Pfam" id="PF02954">
    <property type="entry name" value="HTH_8"/>
    <property type="match status" value="1"/>
</dbReference>
<dbReference type="InterPro" id="IPR002197">
    <property type="entry name" value="HTH_Fis"/>
</dbReference>
<evidence type="ECO:0000313" key="4">
    <source>
        <dbReference type="EMBL" id="MBB2190214.1"/>
    </source>
</evidence>
<feature type="domain" description="DNA binding HTH" evidence="3">
    <location>
        <begin position="276"/>
        <end position="312"/>
    </location>
</feature>
<dbReference type="InterPro" id="IPR003018">
    <property type="entry name" value="GAF"/>
</dbReference>
<comment type="caution">
    <text evidence="4">The sequence shown here is derived from an EMBL/GenBank/DDBJ whole genome shotgun (WGS) entry which is preliminary data.</text>
</comment>
<organism evidence="4 5">
    <name type="scientific">Gluconacetobacter azotocaptans</name>
    <dbReference type="NCBI Taxonomy" id="142834"/>
    <lineage>
        <taxon>Bacteria</taxon>
        <taxon>Pseudomonadati</taxon>
        <taxon>Pseudomonadota</taxon>
        <taxon>Alphaproteobacteria</taxon>
        <taxon>Acetobacterales</taxon>
        <taxon>Acetobacteraceae</taxon>
        <taxon>Gluconacetobacter</taxon>
    </lineage>
</organism>
<dbReference type="PRINTS" id="PR01590">
    <property type="entry name" value="HTHFIS"/>
</dbReference>
<evidence type="ECO:0000259" key="2">
    <source>
        <dbReference type="Pfam" id="PF01590"/>
    </source>
</evidence>
<gene>
    <name evidence="4" type="ORF">HLH34_09565</name>
</gene>
<sequence>MKSACGKDTAPRPPGPVPVVPGAGEVAKSWQRCSRSYQLDPAQGWTADVLSGAEFRHASGPSGAFLKTAMPEMGRLFTLVQGLGLMVLLADPDAMILARCIDEAHRPVCRRLQLREGALWNERVAGTNGIGTAVQDGCPLFLGEGEHWRFCFSLLASYAVPIFDGRGRVAGAINLAAFNGDTTRPVASLVLDTLMQAGRRIEEQLFRARHEGQQVLTLGVAAGCSAPLVALNADGEVTGATYAARALTGWTDDMIRTHPNLLTRLEAGDEISFQRAEEHVIRAALSLAQGNASVTARNLGIGRATLYRKMKAMGIR</sequence>
<dbReference type="SUPFAM" id="SSF46689">
    <property type="entry name" value="Homeodomain-like"/>
    <property type="match status" value="1"/>
</dbReference>
<dbReference type="Proteomes" id="UP000555756">
    <property type="component" value="Unassembled WGS sequence"/>
</dbReference>
<feature type="domain" description="GAF" evidence="2">
    <location>
        <begin position="91"/>
        <end position="182"/>
    </location>
</feature>
<dbReference type="AlphaFoldDB" id="A0A7W4PF58"/>
<dbReference type="InterPro" id="IPR029016">
    <property type="entry name" value="GAF-like_dom_sf"/>
</dbReference>
<dbReference type="GO" id="GO:0043565">
    <property type="term" value="F:sequence-specific DNA binding"/>
    <property type="evidence" value="ECO:0007669"/>
    <property type="project" value="InterPro"/>
</dbReference>
<accession>A0A7W4PF58</accession>
<dbReference type="Gene3D" id="3.30.450.40">
    <property type="match status" value="1"/>
</dbReference>
<evidence type="ECO:0000256" key="1">
    <source>
        <dbReference type="SAM" id="MobiDB-lite"/>
    </source>
</evidence>
<name>A0A7W4PF58_9PROT</name>
<proteinExistence type="predicted"/>
<dbReference type="Pfam" id="PF01590">
    <property type="entry name" value="GAF"/>
    <property type="match status" value="1"/>
</dbReference>
<dbReference type="RefSeq" id="WP_183119366.1">
    <property type="nucleotide sequence ID" value="NZ_JABEQF010000006.1"/>
</dbReference>
<feature type="region of interest" description="Disordered" evidence="1">
    <location>
        <begin position="1"/>
        <end position="20"/>
    </location>
</feature>
<evidence type="ECO:0000313" key="5">
    <source>
        <dbReference type="Proteomes" id="UP000555756"/>
    </source>
</evidence>
<dbReference type="Gene3D" id="1.10.10.60">
    <property type="entry name" value="Homeodomain-like"/>
    <property type="match status" value="1"/>
</dbReference>
<reference evidence="4 5" key="1">
    <citation type="submission" date="2020-04" db="EMBL/GenBank/DDBJ databases">
        <title>Description of novel Gluconacetobacter.</title>
        <authorList>
            <person name="Sombolestani A."/>
        </authorList>
    </citation>
    <scope>NUCLEOTIDE SEQUENCE [LARGE SCALE GENOMIC DNA]</scope>
    <source>
        <strain evidence="4 5">LMG 21311</strain>
    </source>
</reference>
<evidence type="ECO:0000259" key="3">
    <source>
        <dbReference type="Pfam" id="PF02954"/>
    </source>
</evidence>
<dbReference type="EMBL" id="JABEQF010000006">
    <property type="protein sequence ID" value="MBB2190214.1"/>
    <property type="molecule type" value="Genomic_DNA"/>
</dbReference>